<dbReference type="Gene3D" id="2.60.220.50">
    <property type="match status" value="1"/>
</dbReference>
<dbReference type="Gene3D" id="3.80.10.10">
    <property type="entry name" value="Ribonuclease Inhibitor"/>
    <property type="match status" value="1"/>
</dbReference>
<dbReference type="InterPro" id="IPR036445">
    <property type="entry name" value="GPCR_2_extracell_dom_sf"/>
</dbReference>
<dbReference type="SUPFAM" id="SSF81321">
    <property type="entry name" value="Family A G protein-coupled receptor-like"/>
    <property type="match status" value="1"/>
</dbReference>
<name>A0AA35R4V7_GEOBA</name>
<evidence type="ECO:0000256" key="7">
    <source>
        <dbReference type="ARBA" id="ARBA00023136"/>
    </source>
</evidence>
<comment type="subcellular location">
    <subcellularLocation>
        <location evidence="1">Membrane</location>
        <topology evidence="1">Multi-pass membrane protein</topology>
    </subcellularLocation>
</comment>
<dbReference type="Gene3D" id="1.20.1070.10">
    <property type="entry name" value="Rhodopsin 7-helix transmembrane proteins"/>
    <property type="match status" value="1"/>
</dbReference>
<evidence type="ECO:0000259" key="14">
    <source>
        <dbReference type="PROSITE" id="PS50221"/>
    </source>
</evidence>
<comment type="similarity">
    <text evidence="2">Belongs to the G-protein coupled receptor 2 family. Adhesion G-protein coupled receptor (ADGR) subfamily.</text>
</comment>
<dbReference type="PROSITE" id="PS50227">
    <property type="entry name" value="G_PROTEIN_RECEP_F2_3"/>
    <property type="match status" value="1"/>
</dbReference>
<dbReference type="Pfam" id="PF01825">
    <property type="entry name" value="GPS"/>
    <property type="match status" value="1"/>
</dbReference>
<dbReference type="InterPro" id="IPR046338">
    <property type="entry name" value="GAIN_dom_sf"/>
</dbReference>
<dbReference type="EMBL" id="CASHTH010000561">
    <property type="protein sequence ID" value="CAI8004420.1"/>
    <property type="molecule type" value="Genomic_DNA"/>
</dbReference>
<feature type="transmembrane region" description="Helical" evidence="12">
    <location>
        <begin position="661"/>
        <end position="680"/>
    </location>
</feature>
<reference evidence="16" key="1">
    <citation type="submission" date="2023-03" db="EMBL/GenBank/DDBJ databases">
        <authorList>
            <person name="Steffen K."/>
            <person name="Cardenas P."/>
        </authorList>
    </citation>
    <scope>NUCLEOTIDE SEQUENCE</scope>
</reference>
<dbReference type="InterPro" id="IPR057244">
    <property type="entry name" value="GAIN_B"/>
</dbReference>
<protein>
    <submittedName>
        <fullName evidence="16">Adhesion G-protein coupled receptor G2</fullName>
    </submittedName>
</protein>
<dbReference type="InterPro" id="IPR032675">
    <property type="entry name" value="LRR_dom_sf"/>
</dbReference>
<dbReference type="InterPro" id="IPR001879">
    <property type="entry name" value="GPCR_2_extracellular_dom"/>
</dbReference>
<feature type="domain" description="G-protein coupled receptors family 2 profile 1" evidence="15">
    <location>
        <begin position="272"/>
        <end position="331"/>
    </location>
</feature>
<dbReference type="InterPro" id="IPR051963">
    <property type="entry name" value="Adhesion_GPCR_A"/>
</dbReference>
<dbReference type="PANTHER" id="PTHR45930:SF4">
    <property type="entry name" value="ADHESION G PROTEIN-COUPLED RECEPTOR A3"/>
    <property type="match status" value="1"/>
</dbReference>
<dbReference type="GO" id="GO:0005886">
    <property type="term" value="C:plasma membrane"/>
    <property type="evidence" value="ECO:0007669"/>
    <property type="project" value="TreeGrafter"/>
</dbReference>
<gene>
    <name evidence="16" type="ORF">GBAR_LOCUS3914</name>
</gene>
<feature type="transmembrane region" description="Helical" evidence="12">
    <location>
        <begin position="773"/>
        <end position="797"/>
    </location>
</feature>
<evidence type="ECO:0000313" key="17">
    <source>
        <dbReference type="Proteomes" id="UP001174909"/>
    </source>
</evidence>
<feature type="transmembrane region" description="Helical" evidence="12">
    <location>
        <begin position="818"/>
        <end position="836"/>
    </location>
</feature>
<evidence type="ECO:0000256" key="2">
    <source>
        <dbReference type="ARBA" id="ARBA00007343"/>
    </source>
</evidence>
<evidence type="ECO:0000256" key="11">
    <source>
        <dbReference type="SAM" id="MobiDB-lite"/>
    </source>
</evidence>
<evidence type="ECO:0000256" key="5">
    <source>
        <dbReference type="ARBA" id="ARBA00022737"/>
    </source>
</evidence>
<keyword evidence="3" id="KW-0433">Leucine-rich repeat</keyword>
<dbReference type="InterPro" id="IPR000832">
    <property type="entry name" value="GPCR_2_secretin-like"/>
</dbReference>
<evidence type="ECO:0000256" key="1">
    <source>
        <dbReference type="ARBA" id="ARBA00004141"/>
    </source>
</evidence>
<keyword evidence="6 12" id="KW-1133">Transmembrane helix</keyword>
<dbReference type="InterPro" id="IPR000203">
    <property type="entry name" value="GPS"/>
</dbReference>
<keyword evidence="8" id="KW-1015">Disulfide bond</keyword>
<evidence type="ECO:0000259" key="15">
    <source>
        <dbReference type="PROSITE" id="PS50227"/>
    </source>
</evidence>
<dbReference type="PROSITE" id="PS51450">
    <property type="entry name" value="LRR"/>
    <property type="match status" value="1"/>
</dbReference>
<evidence type="ECO:0000256" key="3">
    <source>
        <dbReference type="ARBA" id="ARBA00022614"/>
    </source>
</evidence>
<evidence type="ECO:0000313" key="16">
    <source>
        <dbReference type="EMBL" id="CAI8004420.1"/>
    </source>
</evidence>
<feature type="transmembrane region" description="Helical" evidence="12">
    <location>
        <begin position="848"/>
        <end position="865"/>
    </location>
</feature>
<feature type="region of interest" description="Disordered" evidence="11">
    <location>
        <begin position="960"/>
        <end position="980"/>
    </location>
</feature>
<evidence type="ECO:0000256" key="8">
    <source>
        <dbReference type="ARBA" id="ARBA00023157"/>
    </source>
</evidence>
<keyword evidence="17" id="KW-1185">Reference proteome</keyword>
<feature type="transmembrane region" description="Helical" evidence="12">
    <location>
        <begin position="695"/>
        <end position="716"/>
    </location>
</feature>
<keyword evidence="7 12" id="KW-0472">Membrane</keyword>
<dbReference type="Gene3D" id="4.10.1240.10">
    <property type="entry name" value="GPCR, family 2, extracellular hormone receptor domain"/>
    <property type="match status" value="1"/>
</dbReference>
<organism evidence="16 17">
    <name type="scientific">Geodia barretti</name>
    <name type="common">Barrett's horny sponge</name>
    <dbReference type="NCBI Taxonomy" id="519541"/>
    <lineage>
        <taxon>Eukaryota</taxon>
        <taxon>Metazoa</taxon>
        <taxon>Porifera</taxon>
        <taxon>Demospongiae</taxon>
        <taxon>Heteroscleromorpha</taxon>
        <taxon>Tetractinellida</taxon>
        <taxon>Astrophorina</taxon>
        <taxon>Geodiidae</taxon>
        <taxon>Geodia</taxon>
    </lineage>
</organism>
<dbReference type="Pfam" id="PF02793">
    <property type="entry name" value="HRM"/>
    <property type="match status" value="1"/>
</dbReference>
<feature type="domain" description="GAIN-B" evidence="14">
    <location>
        <begin position="445"/>
        <end position="614"/>
    </location>
</feature>
<feature type="compositionally biased region" description="Pro residues" evidence="11">
    <location>
        <begin position="236"/>
        <end position="254"/>
    </location>
</feature>
<dbReference type="SMART" id="SM00303">
    <property type="entry name" value="GPS"/>
    <property type="match status" value="1"/>
</dbReference>
<feature type="signal peptide" evidence="13">
    <location>
        <begin position="1"/>
        <end position="22"/>
    </location>
</feature>
<comment type="caution">
    <text evidence="16">The sequence shown here is derived from an EMBL/GenBank/DDBJ whole genome shotgun (WGS) entry which is preliminary data.</text>
</comment>
<evidence type="ECO:0000256" key="12">
    <source>
        <dbReference type="SAM" id="Phobius"/>
    </source>
</evidence>
<feature type="region of interest" description="Disordered" evidence="11">
    <location>
        <begin position="898"/>
        <end position="917"/>
    </location>
</feature>
<dbReference type="GO" id="GO:0004930">
    <property type="term" value="F:G protein-coupled receptor activity"/>
    <property type="evidence" value="ECO:0007669"/>
    <property type="project" value="InterPro"/>
</dbReference>
<dbReference type="Pfam" id="PF00002">
    <property type="entry name" value="7tm_2"/>
    <property type="match status" value="1"/>
</dbReference>
<evidence type="ECO:0000256" key="6">
    <source>
        <dbReference type="ARBA" id="ARBA00022989"/>
    </source>
</evidence>
<dbReference type="PROSITE" id="PS50221">
    <property type="entry name" value="GAIN_B"/>
    <property type="match status" value="1"/>
</dbReference>
<feature type="transmembrane region" description="Helical" evidence="12">
    <location>
        <begin position="728"/>
        <end position="753"/>
    </location>
</feature>
<keyword evidence="10" id="KW-0393">Immunoglobulin domain</keyword>
<keyword evidence="4 12" id="KW-0812">Transmembrane</keyword>
<dbReference type="InterPro" id="IPR001611">
    <property type="entry name" value="Leu-rich_rpt"/>
</dbReference>
<keyword evidence="13" id="KW-0732">Signal</keyword>
<proteinExistence type="inferred from homology"/>
<keyword evidence="5" id="KW-0677">Repeat</keyword>
<dbReference type="InterPro" id="IPR003591">
    <property type="entry name" value="Leu-rich_rpt_typical-subtyp"/>
</dbReference>
<dbReference type="SUPFAM" id="SSF52058">
    <property type="entry name" value="L domain-like"/>
    <property type="match status" value="1"/>
</dbReference>
<dbReference type="Pfam" id="PF13855">
    <property type="entry name" value="LRR_8"/>
    <property type="match status" value="1"/>
</dbReference>
<feature type="transmembrane region" description="Helical" evidence="12">
    <location>
        <begin position="627"/>
        <end position="649"/>
    </location>
</feature>
<dbReference type="Proteomes" id="UP001174909">
    <property type="component" value="Unassembled WGS sequence"/>
</dbReference>
<sequence length="995" mass="106182">MMACGGVRLCCLLLTLVTKALSCGGGDLVDCAQTSTQDCLCLRVTSTSGDSVVPTRTCTSSPVEIDYGNNAVREVEAGVFRYFPQLISLNLSSNSPPELVLNSQSFLGLDSLTSLDLRSDGLSDLPDCLFTPLPSLETLYLQSNNLSQLNVDAFGENMANLTTLYLDHNRLTELPPDLLDHLPALTSISLSSNVWDCSSPNVAVLVNLVHSGLVWNGDQLRCDNSTLVSDISIPDEPSPTPSPTPSVTPTPLPTTPTVHHTPTPTPQLPRVCSRLENSGSEFGFFDWPETAAGERVERACPHGPEGGVASRECGEMGEWGAVEGGGCAAVSQTTLELVAISQSDITVANVESVSSSLSAALSPPSPSLSTDEVEVVLDVLETLIFFPMASLNVLNNSLQAVDHLLSSSGDSLLTAGSSVANRLRDVIDSALLSFLSANDTRLVLTFSHLALGGVYLTGTNHTHIVAVIATGDDGDGRLVIGEEGGGGDVEVVIDGDLEGPIQVTVYNDADIFNTTTCGENEGLEGDNDLAPVISVSDEPTTGSESVTITYNTVRDEGRGGEVVCVRWNSSLNCGSGGWQSTGCRLSGDTSGSQLICVCTDSGTFGVLDIPGTAVEPGGDKTLGVVEMVFYCSCGLGALLHLPVILAVLFSRSLRSLPLKQCLANGGTSQFLSLLVTAASYHPHLPTQLCYSLAVLQHYTALVTLFWLAVYPVLASLKVFRRTWFERWWLLIPVAVAGWVLPAVIVGGVAGSRYGGFPESPDICWLEGDVFPNYFTFISGLAVVVTLFLSLLSLVVLCCSDYDLDLPVYLRIASNQTTALLYSFTLVSVYLTADSVHITGRYQLDTDKLLIVVGVLAVLTGLYFLLANGCANTRIRSALCCREDPVLKRKVAHYYDDQDSDTLGSQASSRTSEHRYHRRHGARLMDEMNLNYVDNYLGYNGVLPSSPVPLDVLGQVDVRGGRGQRRVKERRSGEQIGGPTGFRQVGVSIPHTTSMT</sequence>
<accession>A0AA35R4V7</accession>
<dbReference type="PANTHER" id="PTHR45930">
    <property type="entry name" value="G-PROTEIN COUPLED RECEPTOR 124-LIKE PROTEIN"/>
    <property type="match status" value="1"/>
</dbReference>
<evidence type="ECO:0000256" key="4">
    <source>
        <dbReference type="ARBA" id="ARBA00022692"/>
    </source>
</evidence>
<evidence type="ECO:0000256" key="9">
    <source>
        <dbReference type="ARBA" id="ARBA00023170"/>
    </source>
</evidence>
<evidence type="ECO:0000256" key="13">
    <source>
        <dbReference type="SAM" id="SignalP"/>
    </source>
</evidence>
<dbReference type="AlphaFoldDB" id="A0AA35R4V7"/>
<dbReference type="SUPFAM" id="SSF111418">
    <property type="entry name" value="Hormone receptor domain"/>
    <property type="match status" value="1"/>
</dbReference>
<keyword evidence="9 16" id="KW-0675">Receptor</keyword>
<dbReference type="SMART" id="SM00369">
    <property type="entry name" value="LRR_TYP"/>
    <property type="match status" value="3"/>
</dbReference>
<feature type="chain" id="PRO_5041424744" evidence="13">
    <location>
        <begin position="23"/>
        <end position="995"/>
    </location>
</feature>
<feature type="compositionally biased region" description="Polar residues" evidence="11">
    <location>
        <begin position="900"/>
        <end position="909"/>
    </location>
</feature>
<feature type="region of interest" description="Disordered" evidence="11">
    <location>
        <begin position="229"/>
        <end position="267"/>
    </location>
</feature>
<dbReference type="GO" id="GO:0007166">
    <property type="term" value="P:cell surface receptor signaling pathway"/>
    <property type="evidence" value="ECO:0007669"/>
    <property type="project" value="TreeGrafter"/>
</dbReference>
<evidence type="ECO:0000256" key="10">
    <source>
        <dbReference type="ARBA" id="ARBA00023319"/>
    </source>
</evidence>